<sequence>MNKFVSGNHAVGIPSKKVSTTDHYYACLKGKLHKVSFKSKLENSISKPIQMLHMDLFGPKNVKSVGKKSYCLVIIDDFTRFSWVYFLHAKSETAELLKEFIIIIENLLDLKVKFLRSDNGTEFKNANVDMFCAENGIASQFSAPRTPQQNGVAEQKYQTLIEAARSMMADANIPITFWDEAITTACFVQNRKLLVLDKHKTLYQLLFGRKPNISYLKAFGFPVSILNLSDQLGKFESKSDDGFFLGYSSVSKAYQVYNRRTNVVLETLNVQFLENSFPSVAHGPVWLFDLDSLSKSFNSNLFDFSGKSRKQSGDLGSFIDELDDDYDNLNLEYPFLSFLDPHVESSNQSQGPLASQEDQESNNQADIQCSQNSPNDGGFVHNNSQPSSDPNGEVVLESIDYFINSPEHVPNFTPHSIMQDLANLNQSNMEIQIQGEDILTSRIHRNHPISHIIGPLNQRKMRSQTEQ</sequence>
<dbReference type="Gene3D" id="3.30.420.10">
    <property type="entry name" value="Ribonuclease H-like superfamily/Ribonuclease H"/>
    <property type="match status" value="1"/>
</dbReference>
<feature type="compositionally biased region" description="Polar residues" evidence="1">
    <location>
        <begin position="344"/>
        <end position="353"/>
    </location>
</feature>
<dbReference type="SUPFAM" id="SSF53098">
    <property type="entry name" value="Ribonuclease H-like"/>
    <property type="match status" value="1"/>
</dbReference>
<dbReference type="AlphaFoldDB" id="A0AAD8NTS6"/>
<gene>
    <name evidence="3" type="ORF">QVD17_16743</name>
</gene>
<organism evidence="3 4">
    <name type="scientific">Tagetes erecta</name>
    <name type="common">African marigold</name>
    <dbReference type="NCBI Taxonomy" id="13708"/>
    <lineage>
        <taxon>Eukaryota</taxon>
        <taxon>Viridiplantae</taxon>
        <taxon>Streptophyta</taxon>
        <taxon>Embryophyta</taxon>
        <taxon>Tracheophyta</taxon>
        <taxon>Spermatophyta</taxon>
        <taxon>Magnoliopsida</taxon>
        <taxon>eudicotyledons</taxon>
        <taxon>Gunneridae</taxon>
        <taxon>Pentapetalae</taxon>
        <taxon>asterids</taxon>
        <taxon>campanulids</taxon>
        <taxon>Asterales</taxon>
        <taxon>Asteraceae</taxon>
        <taxon>Asteroideae</taxon>
        <taxon>Heliantheae alliance</taxon>
        <taxon>Tageteae</taxon>
        <taxon>Tagetes</taxon>
    </lineage>
</organism>
<dbReference type="EMBL" id="JAUHHV010000004">
    <property type="protein sequence ID" value="KAK1427965.1"/>
    <property type="molecule type" value="Genomic_DNA"/>
</dbReference>
<dbReference type="Pfam" id="PF25597">
    <property type="entry name" value="SH3_retrovirus"/>
    <property type="match status" value="1"/>
</dbReference>
<feature type="domain" description="Integrase catalytic" evidence="2">
    <location>
        <begin position="44"/>
        <end position="219"/>
    </location>
</feature>
<dbReference type="InterPro" id="IPR039537">
    <property type="entry name" value="Retrotran_Ty1/copia-like"/>
</dbReference>
<accession>A0AAD8NTS6</accession>
<evidence type="ECO:0000259" key="2">
    <source>
        <dbReference type="PROSITE" id="PS50994"/>
    </source>
</evidence>
<feature type="region of interest" description="Disordered" evidence="1">
    <location>
        <begin position="343"/>
        <end position="392"/>
    </location>
</feature>
<reference evidence="3" key="1">
    <citation type="journal article" date="2023" name="bioRxiv">
        <title>Improved chromosome-level genome assembly for marigold (Tagetes erecta).</title>
        <authorList>
            <person name="Jiang F."/>
            <person name="Yuan L."/>
            <person name="Wang S."/>
            <person name="Wang H."/>
            <person name="Xu D."/>
            <person name="Wang A."/>
            <person name="Fan W."/>
        </authorList>
    </citation>
    <scope>NUCLEOTIDE SEQUENCE</scope>
    <source>
        <strain evidence="3">WSJ</strain>
        <tissue evidence="3">Leaf</tissue>
    </source>
</reference>
<evidence type="ECO:0000256" key="1">
    <source>
        <dbReference type="SAM" id="MobiDB-lite"/>
    </source>
</evidence>
<dbReference type="InterPro" id="IPR036397">
    <property type="entry name" value="RNaseH_sf"/>
</dbReference>
<dbReference type="GO" id="GO:0015074">
    <property type="term" value="P:DNA integration"/>
    <property type="evidence" value="ECO:0007669"/>
    <property type="project" value="InterPro"/>
</dbReference>
<dbReference type="Pfam" id="PF00665">
    <property type="entry name" value="rve"/>
    <property type="match status" value="1"/>
</dbReference>
<comment type="caution">
    <text evidence="3">The sequence shown here is derived from an EMBL/GenBank/DDBJ whole genome shotgun (WGS) entry which is preliminary data.</text>
</comment>
<dbReference type="PANTHER" id="PTHR42648">
    <property type="entry name" value="TRANSPOSASE, PUTATIVE-RELATED"/>
    <property type="match status" value="1"/>
</dbReference>
<dbReference type="PANTHER" id="PTHR42648:SF32">
    <property type="entry name" value="RIBONUCLEASE H-LIKE DOMAIN, GAG-PRE-INTEGRASE DOMAIN PROTEIN-RELATED"/>
    <property type="match status" value="1"/>
</dbReference>
<dbReference type="InterPro" id="IPR012337">
    <property type="entry name" value="RNaseH-like_sf"/>
</dbReference>
<dbReference type="Proteomes" id="UP001229421">
    <property type="component" value="Unassembled WGS sequence"/>
</dbReference>
<dbReference type="PROSITE" id="PS50994">
    <property type="entry name" value="INTEGRASE"/>
    <property type="match status" value="1"/>
</dbReference>
<dbReference type="GO" id="GO:0003676">
    <property type="term" value="F:nucleic acid binding"/>
    <property type="evidence" value="ECO:0007669"/>
    <property type="project" value="InterPro"/>
</dbReference>
<feature type="compositionally biased region" description="Polar residues" evidence="1">
    <location>
        <begin position="361"/>
        <end position="390"/>
    </location>
</feature>
<dbReference type="InterPro" id="IPR001584">
    <property type="entry name" value="Integrase_cat-core"/>
</dbReference>
<keyword evidence="4" id="KW-1185">Reference proteome</keyword>
<evidence type="ECO:0000313" key="3">
    <source>
        <dbReference type="EMBL" id="KAK1427965.1"/>
    </source>
</evidence>
<name>A0AAD8NTS6_TARER</name>
<proteinExistence type="predicted"/>
<protein>
    <recommendedName>
        <fullName evidence="2">Integrase catalytic domain-containing protein</fullName>
    </recommendedName>
</protein>
<evidence type="ECO:0000313" key="4">
    <source>
        <dbReference type="Proteomes" id="UP001229421"/>
    </source>
</evidence>
<dbReference type="InterPro" id="IPR057670">
    <property type="entry name" value="SH3_retrovirus"/>
</dbReference>